<keyword evidence="5" id="KW-0717">Septation</keyword>
<keyword evidence="6" id="KW-0131">Cell cycle</keyword>
<comment type="similarity">
    <text evidence="2">Belongs to the SsgA family.</text>
</comment>
<keyword evidence="4" id="KW-0749">Sporulation</keyword>
<keyword evidence="3" id="KW-0132">Cell division</keyword>
<evidence type="ECO:0000256" key="2">
    <source>
        <dbReference type="ARBA" id="ARBA00009323"/>
    </source>
</evidence>
<dbReference type="EMBL" id="JBHSQJ010000152">
    <property type="protein sequence ID" value="MFC5911259.1"/>
    <property type="molecule type" value="Genomic_DNA"/>
</dbReference>
<dbReference type="RefSeq" id="WP_380589901.1">
    <property type="nucleotide sequence ID" value="NZ_JBHSQJ010000152.1"/>
</dbReference>
<dbReference type="InterPro" id="IPR038658">
    <property type="entry name" value="SsgB_sf"/>
</dbReference>
<proteinExistence type="inferred from homology"/>
<evidence type="ECO:0000313" key="7">
    <source>
        <dbReference type="EMBL" id="MFC5911259.1"/>
    </source>
</evidence>
<accession>A0ABW1G9J5</accession>
<evidence type="ECO:0000256" key="4">
    <source>
        <dbReference type="ARBA" id="ARBA00022969"/>
    </source>
</evidence>
<dbReference type="Pfam" id="PF04686">
    <property type="entry name" value="SsgA"/>
    <property type="match status" value="1"/>
</dbReference>
<comment type="subcellular location">
    <subcellularLocation>
        <location evidence="1">Cell septum</location>
    </subcellularLocation>
</comment>
<evidence type="ECO:0000256" key="5">
    <source>
        <dbReference type="ARBA" id="ARBA00023210"/>
    </source>
</evidence>
<comment type="caution">
    <text evidence="7">The sequence shown here is derived from an EMBL/GenBank/DDBJ whole genome shotgun (WGS) entry which is preliminary data.</text>
</comment>
<evidence type="ECO:0000256" key="1">
    <source>
        <dbReference type="ARBA" id="ARBA00004431"/>
    </source>
</evidence>
<reference evidence="8" key="1">
    <citation type="journal article" date="2019" name="Int. J. Syst. Evol. Microbiol.">
        <title>The Global Catalogue of Microorganisms (GCM) 10K type strain sequencing project: providing services to taxonomists for standard genome sequencing and annotation.</title>
        <authorList>
            <consortium name="The Broad Institute Genomics Platform"/>
            <consortium name="The Broad Institute Genome Sequencing Center for Infectious Disease"/>
            <person name="Wu L."/>
            <person name="Ma J."/>
        </authorList>
    </citation>
    <scope>NUCLEOTIDE SEQUENCE [LARGE SCALE GENOMIC DNA]</scope>
    <source>
        <strain evidence="8">JCM 4816</strain>
    </source>
</reference>
<keyword evidence="8" id="KW-1185">Reference proteome</keyword>
<gene>
    <name evidence="7" type="ORF">ACFP3V_29145</name>
</gene>
<evidence type="ECO:0000313" key="8">
    <source>
        <dbReference type="Proteomes" id="UP001596174"/>
    </source>
</evidence>
<dbReference type="Gene3D" id="2.30.31.20">
    <property type="entry name" value="Sporulation-specific cell division protein SsgB"/>
    <property type="match status" value="1"/>
</dbReference>
<organism evidence="7 8">
    <name type="scientific">Streptacidiphilus monticola</name>
    <dbReference type="NCBI Taxonomy" id="2161674"/>
    <lineage>
        <taxon>Bacteria</taxon>
        <taxon>Bacillati</taxon>
        <taxon>Actinomycetota</taxon>
        <taxon>Actinomycetes</taxon>
        <taxon>Kitasatosporales</taxon>
        <taxon>Streptomycetaceae</taxon>
        <taxon>Streptacidiphilus</taxon>
    </lineage>
</organism>
<evidence type="ECO:0000256" key="3">
    <source>
        <dbReference type="ARBA" id="ARBA00022618"/>
    </source>
</evidence>
<dbReference type="Proteomes" id="UP001596174">
    <property type="component" value="Unassembled WGS sequence"/>
</dbReference>
<protein>
    <submittedName>
        <fullName evidence="7">SsgA family sporulation/cell division regulator</fullName>
    </submittedName>
</protein>
<sequence>MYADEQETDRQVDVPPVTLELTTWARLDPAPAWGGLTCRFGYSSADPFALAMTLVVAPGRSVTWYVARELLRSGLRHRSGEGDVSVRPDITGPGGPSVRIRLRRGATEATFVVDLLVLRAWLDRTYLAVPAGCEGQLIDWDAVVRRLRLPPAR</sequence>
<name>A0ABW1G9J5_9ACTN</name>
<evidence type="ECO:0000256" key="6">
    <source>
        <dbReference type="ARBA" id="ARBA00023306"/>
    </source>
</evidence>
<dbReference type="InterPro" id="IPR006776">
    <property type="entry name" value="SsgB"/>
</dbReference>